<protein>
    <submittedName>
        <fullName evidence="8">WD40-repeat-containing domain protein</fullName>
    </submittedName>
</protein>
<evidence type="ECO:0000313" key="9">
    <source>
        <dbReference type="Proteomes" id="UP001363622"/>
    </source>
</evidence>
<dbReference type="InterPro" id="IPR036322">
    <property type="entry name" value="WD40_repeat_dom_sf"/>
</dbReference>
<feature type="region of interest" description="Disordered" evidence="7">
    <location>
        <begin position="1"/>
        <end position="154"/>
    </location>
</feature>
<dbReference type="SMART" id="SM00320">
    <property type="entry name" value="WD40"/>
    <property type="match status" value="6"/>
</dbReference>
<dbReference type="InterPro" id="IPR019775">
    <property type="entry name" value="WD40_repeat_CS"/>
</dbReference>
<keyword evidence="2 6" id="KW-0853">WD repeat</keyword>
<dbReference type="PANTHER" id="PTHR22852">
    <property type="entry name" value="LETHAL 2 DENTICLELESS PROTEIN RETINOIC ACID-REGULATED NUCLEAR MATRIX-ASSOCIATED PROTEIN"/>
    <property type="match status" value="1"/>
</dbReference>
<comment type="pathway">
    <text evidence="1">Protein modification; protein ubiquitination.</text>
</comment>
<feature type="repeat" description="WD" evidence="6">
    <location>
        <begin position="274"/>
        <end position="315"/>
    </location>
</feature>
<comment type="caution">
    <text evidence="8">The sequence shown here is derived from an EMBL/GenBank/DDBJ whole genome shotgun (WGS) entry which is preliminary data.</text>
</comment>
<comment type="similarity">
    <text evidence="5">Belongs to the WD repeat cdt2 family.</text>
</comment>
<evidence type="ECO:0000256" key="7">
    <source>
        <dbReference type="SAM" id="MobiDB-lite"/>
    </source>
</evidence>
<evidence type="ECO:0000256" key="3">
    <source>
        <dbReference type="ARBA" id="ARBA00022737"/>
    </source>
</evidence>
<sequence>MDLPSSPHSTMPYEDLPSSSQTLASSPPPPSSPSSRPVSRKPKKPPPITPKRFNKFFTPRTTRSNTSHSTSGRQLRDITRNAVNRKKPTPRRTVVFSDSHAPGQENYSTPKVDHHRKRKLLPSPESSPIQPSPSKRSREQGFSVNFDIPDPNDVASDAETTILEEDEEEENYPMPIKRAPLSGRAGRILSRSFGGSRAIGRGRMHDHCGVWQDQTANFCTRPEDKHVFKNDIPFCTASCNTNSMVAIGDEDGTIVLLESAKDSKPPFSQAHVKFRPHSNAVMDIAFSSDDYSLATASGDQTGHVIDVRTQQTTYVMGGQNGHQSSVKQVCYQPDNDNVLATSSRDGTVRLWDLRCSGTDGVIRALHTNFDGQASNNLHRVTYASTYNVISGAHAPNNSHNVVSQASAARDAASKTDVYSRRGDVSITALSFLNLPSRSHLLVTASEASTAVKLWDIRGRYNRRAIPIATTRQPESHSKHRKFGINSISFSGAGDRLYALSRDNTIYAYSTSHLVLGHAPELGERTSKRRRSGAVDKSGLGPLYGLRHPRLHVTSFWVKTALRRARGDKVECLAVGSSDGCPIVFPTDETMLRRRINAAAANADAPRGSSTQMAMAQQQQRPSLLSASMLNRIASTNSAAASRWRSYNAITSIASPLSPRMADSVPIFAHHGTPLVRGHQKEVTSLTWTSEGDLVTVGDDYAARCWREDAELARNLRRCGEGGGNRWGAGWADVNADEDDSDEDDK</sequence>
<feature type="compositionally biased region" description="Acidic residues" evidence="7">
    <location>
        <begin position="734"/>
        <end position="745"/>
    </location>
</feature>
<feature type="repeat" description="WD" evidence="6">
    <location>
        <begin position="319"/>
        <end position="354"/>
    </location>
</feature>
<reference evidence="8 9" key="1">
    <citation type="submission" date="2024-04" db="EMBL/GenBank/DDBJ databases">
        <title>Phyllosticta paracitricarpa is synonymous to the EU quarantine fungus P. citricarpa based on phylogenomic analyses.</title>
        <authorList>
            <consortium name="Lawrence Berkeley National Laboratory"/>
            <person name="Van Ingen-Buijs V.A."/>
            <person name="Van Westerhoven A.C."/>
            <person name="Haridas S."/>
            <person name="Skiadas P."/>
            <person name="Martin F."/>
            <person name="Groenewald J.Z."/>
            <person name="Crous P.W."/>
            <person name="Seidl M.F."/>
        </authorList>
    </citation>
    <scope>NUCLEOTIDE SEQUENCE [LARGE SCALE GENOMIC DNA]</scope>
    <source>
        <strain evidence="8 9">CBS 123371</strain>
    </source>
</reference>
<dbReference type="SUPFAM" id="SSF50978">
    <property type="entry name" value="WD40 repeat-like"/>
    <property type="match status" value="1"/>
</dbReference>
<dbReference type="Pfam" id="PF00400">
    <property type="entry name" value="WD40"/>
    <property type="match status" value="3"/>
</dbReference>
<dbReference type="PROSITE" id="PS50082">
    <property type="entry name" value="WD_REPEATS_2"/>
    <property type="match status" value="2"/>
</dbReference>
<evidence type="ECO:0000256" key="5">
    <source>
        <dbReference type="ARBA" id="ARBA00038344"/>
    </source>
</evidence>
<evidence type="ECO:0000313" key="8">
    <source>
        <dbReference type="EMBL" id="KAK7509807.1"/>
    </source>
</evidence>
<evidence type="ECO:0000256" key="2">
    <source>
        <dbReference type="ARBA" id="ARBA00022574"/>
    </source>
</evidence>
<evidence type="ECO:0000256" key="6">
    <source>
        <dbReference type="PROSITE-ProRule" id="PRU00221"/>
    </source>
</evidence>
<dbReference type="Gene3D" id="2.130.10.10">
    <property type="entry name" value="YVTN repeat-like/Quinoprotein amine dehydrogenase"/>
    <property type="match status" value="2"/>
</dbReference>
<dbReference type="PANTHER" id="PTHR22852:SF0">
    <property type="entry name" value="DENTICLELESS PROTEIN HOMOLOG"/>
    <property type="match status" value="1"/>
</dbReference>
<dbReference type="Proteomes" id="UP001363622">
    <property type="component" value="Unassembled WGS sequence"/>
</dbReference>
<dbReference type="EMBL" id="JBBPHU010000016">
    <property type="protein sequence ID" value="KAK7509807.1"/>
    <property type="molecule type" value="Genomic_DNA"/>
</dbReference>
<proteinExistence type="inferred from homology"/>
<dbReference type="PROSITE" id="PS50294">
    <property type="entry name" value="WD_REPEATS_REGION"/>
    <property type="match status" value="1"/>
</dbReference>
<dbReference type="InterPro" id="IPR001680">
    <property type="entry name" value="WD40_rpt"/>
</dbReference>
<name>A0ABR1KAX7_9PEZI</name>
<evidence type="ECO:0000256" key="4">
    <source>
        <dbReference type="ARBA" id="ARBA00022786"/>
    </source>
</evidence>
<keyword evidence="3" id="KW-0677">Repeat</keyword>
<dbReference type="PROSITE" id="PS00678">
    <property type="entry name" value="WD_REPEATS_1"/>
    <property type="match status" value="1"/>
</dbReference>
<keyword evidence="4" id="KW-0833">Ubl conjugation pathway</keyword>
<keyword evidence="9" id="KW-1185">Reference proteome</keyword>
<feature type="region of interest" description="Disordered" evidence="7">
    <location>
        <begin position="723"/>
        <end position="745"/>
    </location>
</feature>
<dbReference type="InterPro" id="IPR015943">
    <property type="entry name" value="WD40/YVTN_repeat-like_dom_sf"/>
</dbReference>
<gene>
    <name evidence="8" type="ORF">IWZ03DRAFT_409822</name>
</gene>
<evidence type="ECO:0000256" key="1">
    <source>
        <dbReference type="ARBA" id="ARBA00004906"/>
    </source>
</evidence>
<feature type="compositionally biased region" description="Low complexity" evidence="7">
    <location>
        <begin position="58"/>
        <end position="73"/>
    </location>
</feature>
<accession>A0ABR1KAX7</accession>
<dbReference type="InterPro" id="IPR051865">
    <property type="entry name" value="WD-repeat_CDT2_adapter"/>
</dbReference>
<feature type="compositionally biased region" description="Low complexity" evidence="7">
    <location>
        <begin position="122"/>
        <end position="134"/>
    </location>
</feature>
<organism evidence="8 9">
    <name type="scientific">Phyllosticta citriasiana</name>
    <dbReference type="NCBI Taxonomy" id="595635"/>
    <lineage>
        <taxon>Eukaryota</taxon>
        <taxon>Fungi</taxon>
        <taxon>Dikarya</taxon>
        <taxon>Ascomycota</taxon>
        <taxon>Pezizomycotina</taxon>
        <taxon>Dothideomycetes</taxon>
        <taxon>Dothideomycetes incertae sedis</taxon>
        <taxon>Botryosphaeriales</taxon>
        <taxon>Phyllostictaceae</taxon>
        <taxon>Phyllosticta</taxon>
    </lineage>
</organism>